<feature type="region of interest" description="Disordered" evidence="1">
    <location>
        <begin position="1"/>
        <end position="27"/>
    </location>
</feature>
<comment type="caution">
    <text evidence="2">The sequence shown here is derived from an EMBL/GenBank/DDBJ whole genome shotgun (WGS) entry which is preliminary data.</text>
</comment>
<evidence type="ECO:0000313" key="3">
    <source>
        <dbReference type="Proteomes" id="UP000265520"/>
    </source>
</evidence>
<accession>A0A392RH21</accession>
<feature type="compositionally biased region" description="Basic and acidic residues" evidence="1">
    <location>
        <begin position="1"/>
        <end position="10"/>
    </location>
</feature>
<dbReference type="EMBL" id="LXQA010228260">
    <property type="protein sequence ID" value="MCI35903.1"/>
    <property type="molecule type" value="Genomic_DNA"/>
</dbReference>
<proteinExistence type="predicted"/>
<sequence length="27" mass="3062">MQELGQEGKKSSRKRRARGSLDSSEIK</sequence>
<dbReference type="AlphaFoldDB" id="A0A392RH21"/>
<reference evidence="2 3" key="1">
    <citation type="journal article" date="2018" name="Front. Plant Sci.">
        <title>Red Clover (Trifolium pratense) and Zigzag Clover (T. medium) - A Picture of Genomic Similarities and Differences.</title>
        <authorList>
            <person name="Dluhosova J."/>
            <person name="Istvanek J."/>
            <person name="Nedelnik J."/>
            <person name="Repkova J."/>
        </authorList>
    </citation>
    <scope>NUCLEOTIDE SEQUENCE [LARGE SCALE GENOMIC DNA]</scope>
    <source>
        <strain evidence="3">cv. 10/8</strain>
        <tissue evidence="2">Leaf</tissue>
    </source>
</reference>
<dbReference type="Proteomes" id="UP000265520">
    <property type="component" value="Unassembled WGS sequence"/>
</dbReference>
<evidence type="ECO:0000313" key="2">
    <source>
        <dbReference type="EMBL" id="MCI35903.1"/>
    </source>
</evidence>
<feature type="non-terminal residue" evidence="2">
    <location>
        <position position="27"/>
    </location>
</feature>
<evidence type="ECO:0000256" key="1">
    <source>
        <dbReference type="SAM" id="MobiDB-lite"/>
    </source>
</evidence>
<name>A0A392RH21_9FABA</name>
<organism evidence="2 3">
    <name type="scientific">Trifolium medium</name>
    <dbReference type="NCBI Taxonomy" id="97028"/>
    <lineage>
        <taxon>Eukaryota</taxon>
        <taxon>Viridiplantae</taxon>
        <taxon>Streptophyta</taxon>
        <taxon>Embryophyta</taxon>
        <taxon>Tracheophyta</taxon>
        <taxon>Spermatophyta</taxon>
        <taxon>Magnoliopsida</taxon>
        <taxon>eudicotyledons</taxon>
        <taxon>Gunneridae</taxon>
        <taxon>Pentapetalae</taxon>
        <taxon>rosids</taxon>
        <taxon>fabids</taxon>
        <taxon>Fabales</taxon>
        <taxon>Fabaceae</taxon>
        <taxon>Papilionoideae</taxon>
        <taxon>50 kb inversion clade</taxon>
        <taxon>NPAAA clade</taxon>
        <taxon>Hologalegina</taxon>
        <taxon>IRL clade</taxon>
        <taxon>Trifolieae</taxon>
        <taxon>Trifolium</taxon>
    </lineage>
</organism>
<keyword evidence="3" id="KW-1185">Reference proteome</keyword>
<protein>
    <submittedName>
        <fullName evidence="2">Uncharacterized protein</fullName>
    </submittedName>
</protein>